<dbReference type="GO" id="GO:0015074">
    <property type="term" value="P:DNA integration"/>
    <property type="evidence" value="ECO:0007669"/>
    <property type="project" value="UniProtKB-KW"/>
</dbReference>
<protein>
    <submittedName>
        <fullName evidence="6">Phage integrase domain protein SAM domain protein</fullName>
    </submittedName>
</protein>
<feature type="domain" description="Core-binding (CB)" evidence="5">
    <location>
        <begin position="37"/>
        <end position="123"/>
    </location>
</feature>
<evidence type="ECO:0000313" key="6">
    <source>
        <dbReference type="EMBL" id="ABJ06106.1"/>
    </source>
</evidence>
<dbReference type="InterPro" id="IPR013762">
    <property type="entry name" value="Integrase-like_cat_sf"/>
</dbReference>
<sequence>MANSESRTAGGLIVRTDASCRINDNVYPGIPTLVWPDGIDEVASDWFRYLAVETGAAASSVYEYAKVLRPFRRFCRSRGRAWDSVDDDFLVVWRENMRRVDKVDIPRINTSLQTIFAFYCWAEERGYLRFHVGIYDLTELPNDVRANHFAITARKVFRKSRHGRVVGTWVTRLGLSVPRSTQGRRHTPSEDETRRIHEVALGREFGERNTLMYSWAEETGARRAEILRVNLSQLPTPDQLDEIVEMGESWPIAIVRKGEAVWSINAPADLLLRTLDWVNHGRAQIVANCRNATVGYQEPNTVFISSRTGVALHRDSVTKFSGLDFAAAGVSNASLHRFRAKYCIEVIEALVDAVFANNLMEGSMSSWVETILIKASEQMGHMSPASLRPYLNYVLDRKVRTAEATKVQSLTSSIRQLECHRNTLRRTVDLNTHLREIAICIDLGKKNQAVELLRQLLSDVNGQNTMRRFEAFQDDK</sequence>
<dbReference type="STRING" id="316055.RPE_2162"/>
<dbReference type="GO" id="GO:0003677">
    <property type="term" value="F:DNA binding"/>
    <property type="evidence" value="ECO:0007669"/>
    <property type="project" value="UniProtKB-UniRule"/>
</dbReference>
<organism evidence="6">
    <name type="scientific">Rhodopseudomonas palustris (strain BisA53)</name>
    <dbReference type="NCBI Taxonomy" id="316055"/>
    <lineage>
        <taxon>Bacteria</taxon>
        <taxon>Pseudomonadati</taxon>
        <taxon>Pseudomonadota</taxon>
        <taxon>Alphaproteobacteria</taxon>
        <taxon>Hyphomicrobiales</taxon>
        <taxon>Nitrobacteraceae</taxon>
        <taxon>Rhodopseudomonas</taxon>
    </lineage>
</organism>
<dbReference type="InterPro" id="IPR044068">
    <property type="entry name" value="CB"/>
</dbReference>
<evidence type="ECO:0000256" key="2">
    <source>
        <dbReference type="ARBA" id="ARBA00023125"/>
    </source>
</evidence>
<dbReference type="HOGENOM" id="CLU_573492_0_0_5"/>
<dbReference type="KEGG" id="rpe:RPE_2162"/>
<reference evidence="6" key="1">
    <citation type="submission" date="2006-09" db="EMBL/GenBank/DDBJ databases">
        <title>Complete sequence of Rhodopseudomonas palustris BisA53.</title>
        <authorList>
            <consortium name="US DOE Joint Genome Institute"/>
            <person name="Copeland A."/>
            <person name="Lucas S."/>
            <person name="Lapidus A."/>
            <person name="Barry K."/>
            <person name="Detter J.C."/>
            <person name="Glavina del Rio T."/>
            <person name="Hammon N."/>
            <person name="Israni S."/>
            <person name="Dalin E."/>
            <person name="Tice H."/>
            <person name="Pitluck S."/>
            <person name="Chain P."/>
            <person name="Malfatti S."/>
            <person name="Shin M."/>
            <person name="Vergez L."/>
            <person name="Schmutz J."/>
            <person name="Larimer F."/>
            <person name="Land M."/>
            <person name="Hauser L."/>
            <person name="Pelletier D.A."/>
            <person name="Kyrpides N."/>
            <person name="Kim E."/>
            <person name="Harwood C.S."/>
            <person name="Oda Y."/>
            <person name="Richardson P."/>
        </authorList>
    </citation>
    <scope>NUCLEOTIDE SEQUENCE [LARGE SCALE GENOMIC DNA]</scope>
    <source>
        <strain evidence="6">BisA53</strain>
    </source>
</reference>
<dbReference type="GO" id="GO:0006310">
    <property type="term" value="P:DNA recombination"/>
    <property type="evidence" value="ECO:0007669"/>
    <property type="project" value="UniProtKB-KW"/>
</dbReference>
<dbReference type="SUPFAM" id="SSF56349">
    <property type="entry name" value="DNA breaking-rejoining enzymes"/>
    <property type="match status" value="1"/>
</dbReference>
<dbReference type="Gene3D" id="1.10.150.130">
    <property type="match status" value="1"/>
</dbReference>
<dbReference type="AlphaFoldDB" id="Q07PM8"/>
<name>Q07PM8_RHOP5</name>
<dbReference type="Gene3D" id="1.10.443.10">
    <property type="entry name" value="Intergrase catalytic core"/>
    <property type="match status" value="1"/>
</dbReference>
<accession>Q07PM8</accession>
<keyword evidence="3" id="KW-0233">DNA recombination</keyword>
<evidence type="ECO:0000259" key="5">
    <source>
        <dbReference type="PROSITE" id="PS51900"/>
    </source>
</evidence>
<evidence type="ECO:0000256" key="4">
    <source>
        <dbReference type="PROSITE-ProRule" id="PRU01248"/>
    </source>
</evidence>
<keyword evidence="2 4" id="KW-0238">DNA-binding</keyword>
<dbReference type="InterPro" id="IPR010998">
    <property type="entry name" value="Integrase_recombinase_N"/>
</dbReference>
<evidence type="ECO:0000256" key="3">
    <source>
        <dbReference type="ARBA" id="ARBA00023172"/>
    </source>
</evidence>
<evidence type="ECO:0000256" key="1">
    <source>
        <dbReference type="ARBA" id="ARBA00022908"/>
    </source>
</evidence>
<dbReference type="PROSITE" id="PS51900">
    <property type="entry name" value="CB"/>
    <property type="match status" value="1"/>
</dbReference>
<dbReference type="eggNOG" id="COG4974">
    <property type="taxonomic scope" value="Bacteria"/>
</dbReference>
<gene>
    <name evidence="6" type="ordered locus">RPE_2162</name>
</gene>
<dbReference type="EMBL" id="CP000463">
    <property type="protein sequence ID" value="ABJ06106.1"/>
    <property type="molecule type" value="Genomic_DNA"/>
</dbReference>
<proteinExistence type="predicted"/>
<dbReference type="OrthoDB" id="8365752at2"/>
<keyword evidence="1" id="KW-0229">DNA integration</keyword>
<dbReference type="InterPro" id="IPR011010">
    <property type="entry name" value="DNA_brk_join_enz"/>
</dbReference>